<dbReference type="Proteomes" id="UP000824120">
    <property type="component" value="Chromosome 12"/>
</dbReference>
<evidence type="ECO:0000313" key="3">
    <source>
        <dbReference type="Proteomes" id="UP000824120"/>
    </source>
</evidence>
<dbReference type="PANTHER" id="PTHR48047:SF64">
    <property type="entry name" value="UDP-GLYCOSYLTRANSFERASES DOMAIN-CONTAINING PROTEIN"/>
    <property type="match status" value="1"/>
</dbReference>
<proteinExistence type="inferred from homology"/>
<dbReference type="EMBL" id="JACXVP010000012">
    <property type="protein sequence ID" value="KAG5573467.1"/>
    <property type="molecule type" value="Genomic_DNA"/>
</dbReference>
<evidence type="ECO:0000256" key="1">
    <source>
        <dbReference type="ARBA" id="ARBA00009995"/>
    </source>
</evidence>
<sequence length="101" mass="11114">MAQENSELHIVFVPYFTPSHMIALVDIARLFASHGVKVSIITTHYNAVLFESSIEDSGNQIFLPKLKFPSDEVGLPEGIENFTAVTASEMAMLFMGIALLI</sequence>
<comment type="similarity">
    <text evidence="1">Belongs to the UDP-glycosyltransferase family.</text>
</comment>
<keyword evidence="3" id="KW-1185">Reference proteome</keyword>
<dbReference type="OrthoDB" id="1429485at2759"/>
<dbReference type="AlphaFoldDB" id="A0A9J5WCN9"/>
<evidence type="ECO:0000313" key="2">
    <source>
        <dbReference type="EMBL" id="KAG5573467.1"/>
    </source>
</evidence>
<accession>A0A9J5WCN9</accession>
<comment type="caution">
    <text evidence="2">The sequence shown here is derived from an EMBL/GenBank/DDBJ whole genome shotgun (WGS) entry which is preliminary data.</text>
</comment>
<organism evidence="2 3">
    <name type="scientific">Solanum commersonii</name>
    <name type="common">Commerson's wild potato</name>
    <name type="synonym">Commerson's nightshade</name>
    <dbReference type="NCBI Taxonomy" id="4109"/>
    <lineage>
        <taxon>Eukaryota</taxon>
        <taxon>Viridiplantae</taxon>
        <taxon>Streptophyta</taxon>
        <taxon>Embryophyta</taxon>
        <taxon>Tracheophyta</taxon>
        <taxon>Spermatophyta</taxon>
        <taxon>Magnoliopsida</taxon>
        <taxon>eudicotyledons</taxon>
        <taxon>Gunneridae</taxon>
        <taxon>Pentapetalae</taxon>
        <taxon>asterids</taxon>
        <taxon>lamiids</taxon>
        <taxon>Solanales</taxon>
        <taxon>Solanaceae</taxon>
        <taxon>Solanoideae</taxon>
        <taxon>Solaneae</taxon>
        <taxon>Solanum</taxon>
    </lineage>
</organism>
<name>A0A9J5WCN9_SOLCO</name>
<dbReference type="GO" id="GO:0035251">
    <property type="term" value="F:UDP-glucosyltransferase activity"/>
    <property type="evidence" value="ECO:0007669"/>
    <property type="project" value="TreeGrafter"/>
</dbReference>
<dbReference type="PANTHER" id="PTHR48047">
    <property type="entry name" value="GLYCOSYLTRANSFERASE"/>
    <property type="match status" value="1"/>
</dbReference>
<protein>
    <submittedName>
        <fullName evidence="2">Uncharacterized protein</fullName>
    </submittedName>
</protein>
<dbReference type="SUPFAM" id="SSF53756">
    <property type="entry name" value="UDP-Glycosyltransferase/glycogen phosphorylase"/>
    <property type="match status" value="1"/>
</dbReference>
<gene>
    <name evidence="2" type="ORF">H5410_063233</name>
</gene>
<reference evidence="2 3" key="1">
    <citation type="submission" date="2020-09" db="EMBL/GenBank/DDBJ databases">
        <title>De no assembly of potato wild relative species, Solanum commersonii.</title>
        <authorList>
            <person name="Cho K."/>
        </authorList>
    </citation>
    <scope>NUCLEOTIDE SEQUENCE [LARGE SCALE GENOMIC DNA]</scope>
    <source>
        <strain evidence="2">LZ3.2</strain>
        <tissue evidence="2">Leaf</tissue>
    </source>
</reference>
<dbReference type="Gene3D" id="3.40.50.2000">
    <property type="entry name" value="Glycogen Phosphorylase B"/>
    <property type="match status" value="1"/>
</dbReference>